<dbReference type="InterPro" id="IPR018247">
    <property type="entry name" value="EF_Hand_1_Ca_BS"/>
</dbReference>
<dbReference type="Gene3D" id="3.40.50.300">
    <property type="entry name" value="P-loop containing nucleotide triphosphate hydrolases"/>
    <property type="match status" value="1"/>
</dbReference>
<dbReference type="SUPFAM" id="SSF52540">
    <property type="entry name" value="P-loop containing nucleoside triphosphate hydrolases"/>
    <property type="match status" value="1"/>
</dbReference>
<dbReference type="InterPro" id="IPR036034">
    <property type="entry name" value="PDZ_sf"/>
</dbReference>
<evidence type="ECO:0000256" key="2">
    <source>
        <dbReference type="ARBA" id="ARBA00022443"/>
    </source>
</evidence>
<dbReference type="InterPro" id="IPR020590">
    <property type="entry name" value="Guanylate_kinase_CS"/>
</dbReference>
<evidence type="ECO:0000259" key="7">
    <source>
        <dbReference type="PROSITE" id="PS51022"/>
    </source>
</evidence>
<dbReference type="Gene3D" id="2.30.42.10">
    <property type="match status" value="1"/>
</dbReference>
<dbReference type="SMART" id="SM00228">
    <property type="entry name" value="PDZ"/>
    <property type="match status" value="1"/>
</dbReference>
<dbReference type="InterPro" id="IPR027417">
    <property type="entry name" value="P-loop_NTPase"/>
</dbReference>
<evidence type="ECO:0000259" key="6">
    <source>
        <dbReference type="PROSITE" id="PS50106"/>
    </source>
</evidence>
<dbReference type="PROSITE" id="PS50052">
    <property type="entry name" value="GUANYLATE_KINASE_2"/>
    <property type="match status" value="1"/>
</dbReference>
<dbReference type="PROSITE" id="PS51022">
    <property type="entry name" value="L27"/>
    <property type="match status" value="1"/>
</dbReference>
<comment type="caution">
    <text evidence="8">The sequence shown here is derived from an EMBL/GenBank/DDBJ whole genome shotgun (WGS) entry which is preliminary data.</text>
</comment>
<dbReference type="Pfam" id="PF00595">
    <property type="entry name" value="PDZ"/>
    <property type="match status" value="1"/>
</dbReference>
<dbReference type="InterPro" id="IPR036028">
    <property type="entry name" value="SH3-like_dom_sf"/>
</dbReference>
<dbReference type="Gene3D" id="1.10.287.650">
    <property type="entry name" value="L27 domain"/>
    <property type="match status" value="1"/>
</dbReference>
<dbReference type="FunFam" id="3.30.63.10:FF:000002">
    <property type="entry name" value="Guanylate kinase 1"/>
    <property type="match status" value="1"/>
</dbReference>
<dbReference type="SUPFAM" id="SSF50156">
    <property type="entry name" value="PDZ domain-like"/>
    <property type="match status" value="1"/>
</dbReference>
<dbReference type="Proteomes" id="UP001347796">
    <property type="component" value="Unassembled WGS sequence"/>
</dbReference>
<sequence>MPAAARDDISGTDALQTLQNGFDVLEDREVNAEDDDLDFLKSFLDDPAVAALFKIHDELENGPPEPEASNSVGMARDVLSTVASAKDKNRNAASLSKIIQNPHFKALLVAHDDVVQRDYGDQLQETVSLMSPPPPVFNVITEQVRFVTIRKSDREPLGITVKLDENDDLVVARILQGSLIDKQGLLRVNDIIREVNGLPMITPDQLMETIVQADNTITLKIVPSYGDSRVTETIYMKAHFNYDPMKDRLIPCKEAGLPFQDGDILEIVNSDDSNWWQARFADIDGPTGLIPSKNLEEKRKAFVQHDYDNSSSSLFCGLTKKKKKKYKYNTKANTDFDRCDVLIYEEVRRMSPFQRSVLVLVGANGVGRRSLKERLIRDDPRRFSGVIAHTSRAPRENESDGKGYFFTDRETMAVDINNNKYIEFGEYNGNLYGTKLEKIYEVKQSGKMCVLDVNPTSLKILKTPEFMPYIVFIAAPSVEVLKVMYEEGHRLSTTGRAKNRGGGPNMVETKSEEDFIRTVRESAQIEQTYKAYFDLILVNDSFEQTYRSLRKALTSLTSTQQWVPVNWVY</sequence>
<accession>A0AAN8IWA1</accession>
<evidence type="ECO:0000256" key="1">
    <source>
        <dbReference type="ARBA" id="ARBA00007014"/>
    </source>
</evidence>
<comment type="similarity">
    <text evidence="1">Belongs to the MAGUK family.</text>
</comment>
<dbReference type="InterPro" id="IPR001452">
    <property type="entry name" value="SH3_domain"/>
</dbReference>
<feature type="domain" description="Guanylate kinase-like" evidence="5">
    <location>
        <begin position="355"/>
        <end position="554"/>
    </location>
</feature>
<dbReference type="Pfam" id="PF07653">
    <property type="entry name" value="SH3_2"/>
    <property type="match status" value="1"/>
</dbReference>
<dbReference type="SMART" id="SM00326">
    <property type="entry name" value="SH3"/>
    <property type="match status" value="1"/>
</dbReference>
<dbReference type="InterPro" id="IPR036892">
    <property type="entry name" value="L27_dom_sf"/>
</dbReference>
<keyword evidence="9" id="KW-1185">Reference proteome</keyword>
<dbReference type="Gene3D" id="2.30.30.40">
    <property type="entry name" value="SH3 Domains"/>
    <property type="match status" value="1"/>
</dbReference>
<feature type="domain" description="L27" evidence="7">
    <location>
        <begin position="64"/>
        <end position="122"/>
    </location>
</feature>
<feature type="domain" description="SH3" evidence="4">
    <location>
        <begin position="231"/>
        <end position="300"/>
    </location>
</feature>
<dbReference type="EMBL" id="JAZGQO010000021">
    <property type="protein sequence ID" value="KAK6166067.1"/>
    <property type="molecule type" value="Genomic_DNA"/>
</dbReference>
<protein>
    <recommendedName>
        <fullName evidence="10">MAGUK p55 subfamily member 6</fullName>
    </recommendedName>
</protein>
<evidence type="ECO:0000313" key="8">
    <source>
        <dbReference type="EMBL" id="KAK6166067.1"/>
    </source>
</evidence>
<dbReference type="SUPFAM" id="SSF101288">
    <property type="entry name" value="L27 domain"/>
    <property type="match status" value="1"/>
</dbReference>
<dbReference type="InterPro" id="IPR008145">
    <property type="entry name" value="GK/Ca_channel_bsu"/>
</dbReference>
<dbReference type="PROSITE" id="PS50002">
    <property type="entry name" value="SH3"/>
    <property type="match status" value="1"/>
</dbReference>
<evidence type="ECO:0000256" key="3">
    <source>
        <dbReference type="PROSITE-ProRule" id="PRU00192"/>
    </source>
</evidence>
<dbReference type="Pfam" id="PF00625">
    <property type="entry name" value="Guanylate_kin"/>
    <property type="match status" value="1"/>
</dbReference>
<dbReference type="PROSITE" id="PS00018">
    <property type="entry name" value="EF_HAND_1"/>
    <property type="match status" value="1"/>
</dbReference>
<dbReference type="CDD" id="cd00071">
    <property type="entry name" value="GMPK"/>
    <property type="match status" value="1"/>
</dbReference>
<keyword evidence="2 3" id="KW-0728">SH3 domain</keyword>
<dbReference type="Pfam" id="PF02828">
    <property type="entry name" value="L27"/>
    <property type="match status" value="1"/>
</dbReference>
<evidence type="ECO:0008006" key="10">
    <source>
        <dbReference type="Google" id="ProtNLM"/>
    </source>
</evidence>
<evidence type="ECO:0000313" key="9">
    <source>
        <dbReference type="Proteomes" id="UP001347796"/>
    </source>
</evidence>
<dbReference type="SMART" id="SM00569">
    <property type="entry name" value="L27"/>
    <property type="match status" value="2"/>
</dbReference>
<dbReference type="PROSITE" id="PS50106">
    <property type="entry name" value="PDZ"/>
    <property type="match status" value="1"/>
</dbReference>
<dbReference type="CDD" id="cd11862">
    <property type="entry name" value="SH3_MPP"/>
    <property type="match status" value="1"/>
</dbReference>
<dbReference type="InterPro" id="IPR001478">
    <property type="entry name" value="PDZ"/>
</dbReference>
<dbReference type="InterPro" id="IPR014775">
    <property type="entry name" value="L27_C"/>
</dbReference>
<proteinExistence type="inferred from homology"/>
<dbReference type="PROSITE" id="PS00856">
    <property type="entry name" value="GUANYLATE_KINASE_1"/>
    <property type="match status" value="1"/>
</dbReference>
<dbReference type="PANTHER" id="PTHR23122">
    <property type="entry name" value="MEMBRANE-ASSOCIATED GUANYLATE KINASE MAGUK"/>
    <property type="match status" value="1"/>
</dbReference>
<dbReference type="SMART" id="SM00072">
    <property type="entry name" value="GuKc"/>
    <property type="match status" value="1"/>
</dbReference>
<dbReference type="AlphaFoldDB" id="A0AAN8IWA1"/>
<dbReference type="InterPro" id="IPR008144">
    <property type="entry name" value="Guanylate_kin-like_dom"/>
</dbReference>
<name>A0AAN8IWA1_PATCE</name>
<reference evidence="8 9" key="1">
    <citation type="submission" date="2024-01" db="EMBL/GenBank/DDBJ databases">
        <title>The genome of the rayed Mediterranean limpet Patella caerulea (Linnaeus, 1758).</title>
        <authorList>
            <person name="Anh-Thu Weber A."/>
            <person name="Halstead-Nussloch G."/>
        </authorList>
    </citation>
    <scope>NUCLEOTIDE SEQUENCE [LARGE SCALE GENOMIC DNA]</scope>
    <source>
        <strain evidence="8">AATW-2023a</strain>
        <tissue evidence="8">Whole specimen</tissue>
    </source>
</reference>
<gene>
    <name evidence="8" type="ORF">SNE40_022846</name>
</gene>
<dbReference type="InterPro" id="IPR050716">
    <property type="entry name" value="MAGUK"/>
</dbReference>
<organism evidence="8 9">
    <name type="scientific">Patella caerulea</name>
    <name type="common">Rayed Mediterranean limpet</name>
    <dbReference type="NCBI Taxonomy" id="87958"/>
    <lineage>
        <taxon>Eukaryota</taxon>
        <taxon>Metazoa</taxon>
        <taxon>Spiralia</taxon>
        <taxon>Lophotrochozoa</taxon>
        <taxon>Mollusca</taxon>
        <taxon>Gastropoda</taxon>
        <taxon>Patellogastropoda</taxon>
        <taxon>Patelloidea</taxon>
        <taxon>Patellidae</taxon>
        <taxon>Patella</taxon>
    </lineage>
</organism>
<feature type="domain" description="PDZ" evidence="6">
    <location>
        <begin position="146"/>
        <end position="225"/>
    </location>
</feature>
<evidence type="ECO:0000259" key="4">
    <source>
        <dbReference type="PROSITE" id="PS50002"/>
    </source>
</evidence>
<evidence type="ECO:0000259" key="5">
    <source>
        <dbReference type="PROSITE" id="PS50052"/>
    </source>
</evidence>
<dbReference type="InterPro" id="IPR004172">
    <property type="entry name" value="L27_dom"/>
</dbReference>
<dbReference type="SUPFAM" id="SSF50044">
    <property type="entry name" value="SH3-domain"/>
    <property type="match status" value="1"/>
</dbReference>